<dbReference type="Pfam" id="PF20241">
    <property type="entry name" value="DUF6598"/>
    <property type="match status" value="1"/>
</dbReference>
<dbReference type="EMBL" id="JAUIZM010000006">
    <property type="protein sequence ID" value="KAK1381521.1"/>
    <property type="molecule type" value="Genomic_DNA"/>
</dbReference>
<feature type="domain" description="DUF6598" evidence="1">
    <location>
        <begin position="121"/>
        <end position="222"/>
    </location>
</feature>
<dbReference type="Proteomes" id="UP001237642">
    <property type="component" value="Unassembled WGS sequence"/>
</dbReference>
<evidence type="ECO:0000313" key="2">
    <source>
        <dbReference type="EMBL" id="KAK1381521.1"/>
    </source>
</evidence>
<proteinExistence type="predicted"/>
<dbReference type="InterPro" id="IPR046533">
    <property type="entry name" value="DUF6598"/>
</dbReference>
<sequence>MDDVNSMLEVFGILYLGRDDIEPQNQLGRITMRCPYGILRDMYNVTTVDETRETIKFGDEFDIRDIKSPFPYLHGPSGLEFDLFGGAYKGDLIDFFEPLLFEHRDEAFLEELRLDARDGTGEIRVLMGFYAHATIAQVEVRITNSRGNVVYGSVAASNNIFDHDRATSMFFLKDQHQEITVETDGLIPLARSRVAVPYKSVLLLDISLHVNGQPLSANMCFPARKIGVPEPKDVGDLSITVKWNALKHDSEDDMELD</sequence>
<name>A0AAD8IAK8_9APIA</name>
<protein>
    <recommendedName>
        <fullName evidence="1">DUF6598 domain-containing protein</fullName>
    </recommendedName>
</protein>
<organism evidence="2 3">
    <name type="scientific">Heracleum sosnowskyi</name>
    <dbReference type="NCBI Taxonomy" id="360622"/>
    <lineage>
        <taxon>Eukaryota</taxon>
        <taxon>Viridiplantae</taxon>
        <taxon>Streptophyta</taxon>
        <taxon>Embryophyta</taxon>
        <taxon>Tracheophyta</taxon>
        <taxon>Spermatophyta</taxon>
        <taxon>Magnoliopsida</taxon>
        <taxon>eudicotyledons</taxon>
        <taxon>Gunneridae</taxon>
        <taxon>Pentapetalae</taxon>
        <taxon>asterids</taxon>
        <taxon>campanulids</taxon>
        <taxon>Apiales</taxon>
        <taxon>Apiaceae</taxon>
        <taxon>Apioideae</taxon>
        <taxon>apioid superclade</taxon>
        <taxon>Tordylieae</taxon>
        <taxon>Tordyliinae</taxon>
        <taxon>Heracleum</taxon>
    </lineage>
</organism>
<reference evidence="2" key="1">
    <citation type="submission" date="2023-02" db="EMBL/GenBank/DDBJ databases">
        <title>Genome of toxic invasive species Heracleum sosnowskyi carries increased number of genes despite the absence of recent whole-genome duplications.</title>
        <authorList>
            <person name="Schelkunov M."/>
            <person name="Shtratnikova V."/>
            <person name="Makarenko M."/>
            <person name="Klepikova A."/>
            <person name="Omelchenko D."/>
            <person name="Novikova G."/>
            <person name="Obukhova E."/>
            <person name="Bogdanov V."/>
            <person name="Penin A."/>
            <person name="Logacheva M."/>
        </authorList>
    </citation>
    <scope>NUCLEOTIDE SEQUENCE</scope>
    <source>
        <strain evidence="2">Hsosn_3</strain>
        <tissue evidence="2">Leaf</tissue>
    </source>
</reference>
<keyword evidence="3" id="KW-1185">Reference proteome</keyword>
<evidence type="ECO:0000313" key="3">
    <source>
        <dbReference type="Proteomes" id="UP001237642"/>
    </source>
</evidence>
<comment type="caution">
    <text evidence="2">The sequence shown here is derived from an EMBL/GenBank/DDBJ whole genome shotgun (WGS) entry which is preliminary data.</text>
</comment>
<dbReference type="AlphaFoldDB" id="A0AAD8IAK8"/>
<evidence type="ECO:0000259" key="1">
    <source>
        <dbReference type="Pfam" id="PF20241"/>
    </source>
</evidence>
<gene>
    <name evidence="2" type="ORF">POM88_028265</name>
</gene>
<accession>A0AAD8IAK8</accession>
<reference evidence="2" key="2">
    <citation type="submission" date="2023-05" db="EMBL/GenBank/DDBJ databases">
        <authorList>
            <person name="Schelkunov M.I."/>
        </authorList>
    </citation>
    <scope>NUCLEOTIDE SEQUENCE</scope>
    <source>
        <strain evidence="2">Hsosn_3</strain>
        <tissue evidence="2">Leaf</tissue>
    </source>
</reference>